<gene>
    <name evidence="1" type="ORF">WJX74_003865</name>
</gene>
<dbReference type="PANTHER" id="PTHR46586:SF3">
    <property type="entry name" value="ANKYRIN REPEAT-CONTAINING PROTEIN"/>
    <property type="match status" value="1"/>
</dbReference>
<name>A0AAW1RFB4_9CHLO</name>
<protein>
    <submittedName>
        <fullName evidence="1">Uncharacterized protein</fullName>
    </submittedName>
</protein>
<dbReference type="InterPro" id="IPR036770">
    <property type="entry name" value="Ankyrin_rpt-contain_sf"/>
</dbReference>
<dbReference type="Gene3D" id="1.25.40.20">
    <property type="entry name" value="Ankyrin repeat-containing domain"/>
    <property type="match status" value="1"/>
</dbReference>
<accession>A0AAW1RFB4</accession>
<evidence type="ECO:0000313" key="1">
    <source>
        <dbReference type="EMBL" id="KAK9832236.1"/>
    </source>
</evidence>
<evidence type="ECO:0000313" key="2">
    <source>
        <dbReference type="Proteomes" id="UP001438707"/>
    </source>
</evidence>
<keyword evidence="2" id="KW-1185">Reference proteome</keyword>
<dbReference type="SUPFAM" id="SSF140860">
    <property type="entry name" value="Pseudo ankyrin repeat-like"/>
    <property type="match status" value="1"/>
</dbReference>
<dbReference type="Proteomes" id="UP001438707">
    <property type="component" value="Unassembled WGS sequence"/>
</dbReference>
<proteinExistence type="predicted"/>
<sequence length="604" mass="66735">MSRLSESKKPSSAVLIAATEAVLTAINKVPDIALICNPTAQQEHNHELAPSPMDVQPLSPEEAALAASPDALGSWPEGLASAPQMNQESFEAAAVDAAGSGNLHVLAWLRSQQLHPLSRHVCFEAILRQQIPTLEWLRFFGPPWPWGTDACIAAVLSRATDSLQWLLTQEPVGCRQQDLTASVDAAAISGCWSTLQWLLETYPATLWDYGKACWWAIKADRLDMLTWMSSRVSTQDFRIRAELLCTFALQHGRTSILEWLCQQNAPSLPLLLLHATTNAANLLRFRHNSALAWLHAEYSKRKEAEPGLEMWDTPALCYHAVAVGNLEGLQLLRPQSLGLRTHHWDMLCKRSLQYGHLSIAQWLHSQCPDSWFWACGHACTLAARYGFLHILRWLTTAVSASPDDIGTCTEAAARGRLPILKWARAQDPPYAWDESTYVAAAAVPGNLEMLEWMAAQDPPCPINNAALMVCARDGDMHMLQWALQQAPIPCEQSRPIVPYNLPPARHGRLLPLTQAGWTPESDTAALLESMHERRQALYVSAKVLAIREGQGTASSSFTSLTHNALSCDGQQQQSIAASLGSLPRDILCKIACEAQIDFAWMHAW</sequence>
<dbReference type="InterPro" id="IPR052050">
    <property type="entry name" value="SecEffector_AnkRepeat"/>
</dbReference>
<dbReference type="EMBL" id="JALJOS010000012">
    <property type="protein sequence ID" value="KAK9832236.1"/>
    <property type="molecule type" value="Genomic_DNA"/>
</dbReference>
<organism evidence="1 2">
    <name type="scientific">Apatococcus lobatus</name>
    <dbReference type="NCBI Taxonomy" id="904363"/>
    <lineage>
        <taxon>Eukaryota</taxon>
        <taxon>Viridiplantae</taxon>
        <taxon>Chlorophyta</taxon>
        <taxon>core chlorophytes</taxon>
        <taxon>Trebouxiophyceae</taxon>
        <taxon>Chlorellales</taxon>
        <taxon>Chlorellaceae</taxon>
        <taxon>Apatococcus</taxon>
    </lineage>
</organism>
<reference evidence="1 2" key="1">
    <citation type="journal article" date="2024" name="Nat. Commun.">
        <title>Phylogenomics reveals the evolutionary origins of lichenization in chlorophyte algae.</title>
        <authorList>
            <person name="Puginier C."/>
            <person name="Libourel C."/>
            <person name="Otte J."/>
            <person name="Skaloud P."/>
            <person name="Haon M."/>
            <person name="Grisel S."/>
            <person name="Petersen M."/>
            <person name="Berrin J.G."/>
            <person name="Delaux P.M."/>
            <person name="Dal Grande F."/>
            <person name="Keller J."/>
        </authorList>
    </citation>
    <scope>NUCLEOTIDE SEQUENCE [LARGE SCALE GENOMIC DNA]</scope>
    <source>
        <strain evidence="1 2">SAG 2145</strain>
    </source>
</reference>
<dbReference type="PANTHER" id="PTHR46586">
    <property type="entry name" value="ANKYRIN REPEAT-CONTAINING PROTEIN"/>
    <property type="match status" value="1"/>
</dbReference>
<dbReference type="AlphaFoldDB" id="A0AAW1RFB4"/>
<comment type="caution">
    <text evidence="1">The sequence shown here is derived from an EMBL/GenBank/DDBJ whole genome shotgun (WGS) entry which is preliminary data.</text>
</comment>